<gene>
    <name evidence="1" type="ORF">GCM10007170_39860</name>
</gene>
<dbReference type="EMBL" id="BMFW01000032">
    <property type="protein sequence ID" value="GGI01129.1"/>
    <property type="molecule type" value="Genomic_DNA"/>
</dbReference>
<name>A0ABQ2B0B7_9MICC</name>
<dbReference type="RefSeq" id="WP_188573267.1">
    <property type="nucleotide sequence ID" value="NZ_BMFW01000032.1"/>
</dbReference>
<evidence type="ECO:0000313" key="1">
    <source>
        <dbReference type="EMBL" id="GGI01129.1"/>
    </source>
</evidence>
<proteinExistence type="predicted"/>
<organism evidence="1 2">
    <name type="scientific">Arthrobacter liuii</name>
    <dbReference type="NCBI Taxonomy" id="1476996"/>
    <lineage>
        <taxon>Bacteria</taxon>
        <taxon>Bacillati</taxon>
        <taxon>Actinomycetota</taxon>
        <taxon>Actinomycetes</taxon>
        <taxon>Micrococcales</taxon>
        <taxon>Micrococcaceae</taxon>
        <taxon>Arthrobacter</taxon>
    </lineage>
</organism>
<comment type="caution">
    <text evidence="1">The sequence shown here is derived from an EMBL/GenBank/DDBJ whole genome shotgun (WGS) entry which is preliminary data.</text>
</comment>
<sequence>MRTIAALLGHLELVTRPVHPESREALDRRWSGLPERVKTPAQLLGRAAVGCEGTHGVFPNAT</sequence>
<keyword evidence="2" id="KW-1185">Reference proteome</keyword>
<reference evidence="2" key="1">
    <citation type="journal article" date="2019" name="Int. J. Syst. Evol. Microbiol.">
        <title>The Global Catalogue of Microorganisms (GCM) 10K type strain sequencing project: providing services to taxonomists for standard genome sequencing and annotation.</title>
        <authorList>
            <consortium name="The Broad Institute Genomics Platform"/>
            <consortium name="The Broad Institute Genome Sequencing Center for Infectious Disease"/>
            <person name="Wu L."/>
            <person name="Ma J."/>
        </authorList>
    </citation>
    <scope>NUCLEOTIDE SEQUENCE [LARGE SCALE GENOMIC DNA]</scope>
    <source>
        <strain evidence="2">CGMCC 1.12778</strain>
    </source>
</reference>
<dbReference type="Proteomes" id="UP000643279">
    <property type="component" value="Unassembled WGS sequence"/>
</dbReference>
<evidence type="ECO:0000313" key="2">
    <source>
        <dbReference type="Proteomes" id="UP000643279"/>
    </source>
</evidence>
<accession>A0ABQ2B0B7</accession>
<protein>
    <submittedName>
        <fullName evidence="1">Uncharacterized protein</fullName>
    </submittedName>
</protein>